<sequence>MLKIRVVKSRTYARNDEAIGPIRQVPMETATPPRRLCRLHDMPEGEAMALDVVLPDGEESIILLRRGEHVNAWLNICPHAGRRLDWAPGKFLLSKGMLVCAAHGACFGVDTGECVSGPCKGESLRVVPVRVEQGEVLLGA</sequence>
<keyword evidence="1" id="KW-0001">2Fe-2S</keyword>
<dbReference type="PANTHER" id="PTHR40261">
    <property type="match status" value="1"/>
</dbReference>
<dbReference type="PROSITE" id="PS51296">
    <property type="entry name" value="RIESKE"/>
    <property type="match status" value="1"/>
</dbReference>
<dbReference type="PANTHER" id="PTHR40261:SF1">
    <property type="entry name" value="RIESKE DOMAIN-CONTAINING PROTEIN"/>
    <property type="match status" value="1"/>
</dbReference>
<feature type="domain" description="Rieske" evidence="5">
    <location>
        <begin position="34"/>
        <end position="138"/>
    </location>
</feature>
<comment type="caution">
    <text evidence="6">The sequence shown here is derived from an EMBL/GenBank/DDBJ whole genome shotgun (WGS) entry which is preliminary data.</text>
</comment>
<evidence type="ECO:0000256" key="3">
    <source>
        <dbReference type="ARBA" id="ARBA00023004"/>
    </source>
</evidence>
<gene>
    <name evidence="6" type="ORF">GCM10010981_09890</name>
</gene>
<evidence type="ECO:0000256" key="4">
    <source>
        <dbReference type="ARBA" id="ARBA00023014"/>
    </source>
</evidence>
<evidence type="ECO:0000313" key="6">
    <source>
        <dbReference type="EMBL" id="GGA23591.1"/>
    </source>
</evidence>
<reference evidence="7" key="1">
    <citation type="journal article" date="2019" name="Int. J. Syst. Evol. Microbiol.">
        <title>The Global Catalogue of Microorganisms (GCM) 10K type strain sequencing project: providing services to taxonomists for standard genome sequencing and annotation.</title>
        <authorList>
            <consortium name="The Broad Institute Genomics Platform"/>
            <consortium name="The Broad Institute Genome Sequencing Center for Infectious Disease"/>
            <person name="Wu L."/>
            <person name="Ma J."/>
        </authorList>
    </citation>
    <scope>NUCLEOTIDE SEQUENCE [LARGE SCALE GENOMIC DNA]</scope>
    <source>
        <strain evidence="7">CGMCC 1.15439</strain>
    </source>
</reference>
<evidence type="ECO:0000259" key="5">
    <source>
        <dbReference type="PROSITE" id="PS51296"/>
    </source>
</evidence>
<keyword evidence="4" id="KW-0411">Iron-sulfur</keyword>
<dbReference type="InterPro" id="IPR017941">
    <property type="entry name" value="Rieske_2Fe-2S"/>
</dbReference>
<organism evidence="6 7">
    <name type="scientific">Dyella nitratireducens</name>
    <dbReference type="NCBI Taxonomy" id="1849580"/>
    <lineage>
        <taxon>Bacteria</taxon>
        <taxon>Pseudomonadati</taxon>
        <taxon>Pseudomonadota</taxon>
        <taxon>Gammaproteobacteria</taxon>
        <taxon>Lysobacterales</taxon>
        <taxon>Rhodanobacteraceae</taxon>
        <taxon>Dyella</taxon>
    </lineage>
</organism>
<dbReference type="SUPFAM" id="SSF50022">
    <property type="entry name" value="ISP domain"/>
    <property type="match status" value="1"/>
</dbReference>
<dbReference type="InterPro" id="IPR036922">
    <property type="entry name" value="Rieske_2Fe-2S_sf"/>
</dbReference>
<dbReference type="Pfam" id="PF00355">
    <property type="entry name" value="Rieske"/>
    <property type="match status" value="1"/>
</dbReference>
<dbReference type="EMBL" id="BMJA01000001">
    <property type="protein sequence ID" value="GGA23591.1"/>
    <property type="molecule type" value="Genomic_DNA"/>
</dbReference>
<proteinExistence type="predicted"/>
<dbReference type="CDD" id="cd03467">
    <property type="entry name" value="Rieske"/>
    <property type="match status" value="1"/>
</dbReference>
<keyword evidence="2" id="KW-0479">Metal-binding</keyword>
<evidence type="ECO:0000256" key="1">
    <source>
        <dbReference type="ARBA" id="ARBA00022714"/>
    </source>
</evidence>
<dbReference type="Gene3D" id="2.102.10.10">
    <property type="entry name" value="Rieske [2Fe-2S] iron-sulphur domain"/>
    <property type="match status" value="1"/>
</dbReference>
<evidence type="ECO:0000256" key="2">
    <source>
        <dbReference type="ARBA" id="ARBA00022723"/>
    </source>
</evidence>
<name>A0ABQ1FNK9_9GAMM</name>
<protein>
    <submittedName>
        <fullName evidence="6">Ferredoxin</fullName>
    </submittedName>
</protein>
<keyword evidence="7" id="KW-1185">Reference proteome</keyword>
<evidence type="ECO:0000313" key="7">
    <source>
        <dbReference type="Proteomes" id="UP000620046"/>
    </source>
</evidence>
<dbReference type="Proteomes" id="UP000620046">
    <property type="component" value="Unassembled WGS sequence"/>
</dbReference>
<accession>A0ABQ1FNK9</accession>
<keyword evidence="3" id="KW-0408">Iron</keyword>